<proteinExistence type="predicted"/>
<organism evidence="1 2">
    <name type="scientific">Salix purpurea</name>
    <name type="common">Purple osier willow</name>
    <dbReference type="NCBI Taxonomy" id="77065"/>
    <lineage>
        <taxon>Eukaryota</taxon>
        <taxon>Viridiplantae</taxon>
        <taxon>Streptophyta</taxon>
        <taxon>Embryophyta</taxon>
        <taxon>Tracheophyta</taxon>
        <taxon>Spermatophyta</taxon>
        <taxon>Magnoliopsida</taxon>
        <taxon>eudicotyledons</taxon>
        <taxon>Gunneridae</taxon>
        <taxon>Pentapetalae</taxon>
        <taxon>rosids</taxon>
        <taxon>fabids</taxon>
        <taxon>Malpighiales</taxon>
        <taxon>Salicaceae</taxon>
        <taxon>Saliceae</taxon>
        <taxon>Salix</taxon>
    </lineage>
</organism>
<reference evidence="1" key="1">
    <citation type="submission" date="2022-11" db="EMBL/GenBank/DDBJ databases">
        <authorList>
            <person name="Hyden B.L."/>
            <person name="Feng K."/>
            <person name="Yates T."/>
            <person name="Jawdy S."/>
            <person name="Smart L.B."/>
            <person name="Muchero W."/>
        </authorList>
    </citation>
    <scope>NUCLEOTIDE SEQUENCE</scope>
    <source>
        <tissue evidence="1">Shoot tip</tissue>
    </source>
</reference>
<reference evidence="1" key="2">
    <citation type="journal article" date="2023" name="Int. J. Mol. Sci.">
        <title>De Novo Assembly and Annotation of 11 Diverse Shrub Willow (Salix) Genomes Reveals Novel Gene Organization in Sex-Linked Regions.</title>
        <authorList>
            <person name="Hyden B."/>
            <person name="Feng K."/>
            <person name="Yates T.B."/>
            <person name="Jawdy S."/>
            <person name="Cereghino C."/>
            <person name="Smart L.B."/>
            <person name="Muchero W."/>
        </authorList>
    </citation>
    <scope>NUCLEOTIDE SEQUENCE</scope>
    <source>
        <tissue evidence="1">Shoot tip</tissue>
    </source>
</reference>
<dbReference type="OrthoDB" id="3176171at2759"/>
<accession>A0A9Q0VWH6</accession>
<name>A0A9Q0VWH6_SALPP</name>
<gene>
    <name evidence="1" type="ORF">OIU79_028643</name>
</gene>
<dbReference type="Proteomes" id="UP001151532">
    <property type="component" value="Chromosome 16"/>
</dbReference>
<protein>
    <submittedName>
        <fullName evidence="1">KINESIN-LIKE PROTEIN KIN-14L</fullName>
    </submittedName>
</protein>
<sequence length="140" mass="16294">MQVHKDTLLEKPTLKFARSVSTIELGDARANIESSYIMQLKEKVLNLKKTLASKEAQNRQFNQIQDHHLRFQNLYLSERLHKYGPFQDAEAVTEPFGNSFNGISTMEVYRLNPSRCPTSLYQKRIVKQIVGRKSQLFSYQ</sequence>
<comment type="caution">
    <text evidence="1">The sequence shown here is derived from an EMBL/GenBank/DDBJ whole genome shotgun (WGS) entry which is preliminary data.</text>
</comment>
<keyword evidence="2" id="KW-1185">Reference proteome</keyword>
<dbReference type="AlphaFoldDB" id="A0A9Q0VWH6"/>
<dbReference type="EMBL" id="JAPFFK010000007">
    <property type="protein sequence ID" value="KAJ6756274.1"/>
    <property type="molecule type" value="Genomic_DNA"/>
</dbReference>
<evidence type="ECO:0000313" key="1">
    <source>
        <dbReference type="EMBL" id="KAJ6756274.1"/>
    </source>
</evidence>
<evidence type="ECO:0000313" key="2">
    <source>
        <dbReference type="Proteomes" id="UP001151532"/>
    </source>
</evidence>